<sequence length="43" mass="5179">MVRFLAHEGFVAVSAREKNCTRVSQTDPIPFFWQLRYRCFFSH</sequence>
<name>A0A8T0VL18_PANVG</name>
<accession>A0A8T0VL18</accession>
<dbReference type="EMBL" id="CM029040">
    <property type="protein sequence ID" value="KAG2634306.1"/>
    <property type="molecule type" value="Genomic_DNA"/>
</dbReference>
<keyword evidence="2" id="KW-1185">Reference proteome</keyword>
<evidence type="ECO:0000313" key="1">
    <source>
        <dbReference type="EMBL" id="KAG2634306.1"/>
    </source>
</evidence>
<gene>
    <name evidence="1" type="ORF">PVAP13_2NG192000</name>
</gene>
<protein>
    <submittedName>
        <fullName evidence="1">Uncharacterized protein</fullName>
    </submittedName>
</protein>
<reference evidence="1" key="1">
    <citation type="submission" date="2020-05" db="EMBL/GenBank/DDBJ databases">
        <title>WGS assembly of Panicum virgatum.</title>
        <authorList>
            <person name="Lovell J.T."/>
            <person name="Jenkins J."/>
            <person name="Shu S."/>
            <person name="Juenger T.E."/>
            <person name="Schmutz J."/>
        </authorList>
    </citation>
    <scope>NUCLEOTIDE SEQUENCE</scope>
    <source>
        <strain evidence="1">AP13</strain>
    </source>
</reference>
<dbReference type="Proteomes" id="UP000823388">
    <property type="component" value="Chromosome 2N"/>
</dbReference>
<organism evidence="1 2">
    <name type="scientific">Panicum virgatum</name>
    <name type="common">Blackwell switchgrass</name>
    <dbReference type="NCBI Taxonomy" id="38727"/>
    <lineage>
        <taxon>Eukaryota</taxon>
        <taxon>Viridiplantae</taxon>
        <taxon>Streptophyta</taxon>
        <taxon>Embryophyta</taxon>
        <taxon>Tracheophyta</taxon>
        <taxon>Spermatophyta</taxon>
        <taxon>Magnoliopsida</taxon>
        <taxon>Liliopsida</taxon>
        <taxon>Poales</taxon>
        <taxon>Poaceae</taxon>
        <taxon>PACMAD clade</taxon>
        <taxon>Panicoideae</taxon>
        <taxon>Panicodae</taxon>
        <taxon>Paniceae</taxon>
        <taxon>Panicinae</taxon>
        <taxon>Panicum</taxon>
        <taxon>Panicum sect. Hiantes</taxon>
    </lineage>
</organism>
<dbReference type="AlphaFoldDB" id="A0A8T0VL18"/>
<comment type="caution">
    <text evidence="1">The sequence shown here is derived from an EMBL/GenBank/DDBJ whole genome shotgun (WGS) entry which is preliminary data.</text>
</comment>
<evidence type="ECO:0000313" key="2">
    <source>
        <dbReference type="Proteomes" id="UP000823388"/>
    </source>
</evidence>
<proteinExistence type="predicted"/>